<keyword evidence="1" id="KW-0596">Phosphopantetheine</keyword>
<keyword evidence="2" id="KW-0597">Phosphoprotein</keyword>
<evidence type="ECO:0000259" key="5">
    <source>
        <dbReference type="PROSITE" id="PS50075"/>
    </source>
</evidence>
<reference evidence="6" key="2">
    <citation type="journal article" date="2023" name="IMA Fungus">
        <title>Comparative genomic study of the Penicillium genus elucidates a diverse pangenome and 15 lateral gene transfer events.</title>
        <authorList>
            <person name="Petersen C."/>
            <person name="Sorensen T."/>
            <person name="Nielsen M.R."/>
            <person name="Sondergaard T.E."/>
            <person name="Sorensen J.L."/>
            <person name="Fitzpatrick D.A."/>
            <person name="Frisvad J.C."/>
            <person name="Nielsen K.L."/>
        </authorList>
    </citation>
    <scope>NUCLEOTIDE SEQUENCE</scope>
    <source>
        <strain evidence="6">IBT 21917</strain>
    </source>
</reference>
<dbReference type="Gene3D" id="3.30.559.10">
    <property type="entry name" value="Chloramphenicol acetyltransferase-like domain"/>
    <property type="match status" value="1"/>
</dbReference>
<dbReference type="InterPro" id="IPR001242">
    <property type="entry name" value="Condensation_dom"/>
</dbReference>
<dbReference type="Gene3D" id="3.40.50.12780">
    <property type="entry name" value="N-terminal domain of ligase-like"/>
    <property type="match status" value="1"/>
</dbReference>
<dbReference type="GO" id="GO:0044550">
    <property type="term" value="P:secondary metabolite biosynthetic process"/>
    <property type="evidence" value="ECO:0007669"/>
    <property type="project" value="TreeGrafter"/>
</dbReference>
<dbReference type="InterPro" id="IPR045851">
    <property type="entry name" value="AMP-bd_C_sf"/>
</dbReference>
<dbReference type="GO" id="GO:0031177">
    <property type="term" value="F:phosphopantetheine binding"/>
    <property type="evidence" value="ECO:0007669"/>
    <property type="project" value="TreeGrafter"/>
</dbReference>
<comment type="similarity">
    <text evidence="4">Belongs to the NRP synthetase family.</text>
</comment>
<dbReference type="PROSITE" id="PS50075">
    <property type="entry name" value="CARRIER"/>
    <property type="match status" value="1"/>
</dbReference>
<dbReference type="Pfam" id="PF00550">
    <property type="entry name" value="PP-binding"/>
    <property type="match status" value="1"/>
</dbReference>
<dbReference type="GO" id="GO:0005737">
    <property type="term" value="C:cytoplasm"/>
    <property type="evidence" value="ECO:0007669"/>
    <property type="project" value="TreeGrafter"/>
</dbReference>
<dbReference type="Gene3D" id="3.30.300.30">
    <property type="match status" value="1"/>
</dbReference>
<reference evidence="6" key="1">
    <citation type="submission" date="2022-11" db="EMBL/GenBank/DDBJ databases">
        <authorList>
            <person name="Petersen C."/>
        </authorList>
    </citation>
    <scope>NUCLEOTIDE SEQUENCE</scope>
    <source>
        <strain evidence="6">IBT 21917</strain>
    </source>
</reference>
<dbReference type="InterPro" id="IPR042099">
    <property type="entry name" value="ANL_N_sf"/>
</dbReference>
<evidence type="ECO:0000256" key="1">
    <source>
        <dbReference type="ARBA" id="ARBA00022450"/>
    </source>
</evidence>
<protein>
    <recommendedName>
        <fullName evidence="5">Carrier domain-containing protein</fullName>
    </recommendedName>
</protein>
<dbReference type="InterPro" id="IPR009081">
    <property type="entry name" value="PP-bd_ACP"/>
</dbReference>
<dbReference type="InterPro" id="IPR000873">
    <property type="entry name" value="AMP-dep_synth/lig_dom"/>
</dbReference>
<comment type="caution">
    <text evidence="6">The sequence shown here is derived from an EMBL/GenBank/DDBJ whole genome shotgun (WGS) entry which is preliminary data.</text>
</comment>
<dbReference type="PANTHER" id="PTHR45527">
    <property type="entry name" value="NONRIBOSOMAL PEPTIDE SYNTHETASE"/>
    <property type="match status" value="1"/>
</dbReference>
<dbReference type="AlphaFoldDB" id="A0A9W9HLY6"/>
<dbReference type="Pfam" id="PF00501">
    <property type="entry name" value="AMP-binding"/>
    <property type="match status" value="1"/>
</dbReference>
<dbReference type="InterPro" id="IPR023213">
    <property type="entry name" value="CAT-like_dom_sf"/>
</dbReference>
<dbReference type="Pfam" id="PF00668">
    <property type="entry name" value="Condensation"/>
    <property type="match status" value="1"/>
</dbReference>
<dbReference type="InterPro" id="IPR036736">
    <property type="entry name" value="ACP-like_sf"/>
</dbReference>
<sequence length="1053" mass="117801">MMPLTKCVHHIIEEHCEAYPNKTAIDAWDGKLTYGELNRLSSALAASIAEHVSVGDAVPLCFWKSKWTPVAILAVMKAGGAFVLFDLSVPIERLKTMYDCVGASILLIAGTTHNPKPLEELRKILLQPTCIIVDECTTNLREPFAREIKPENRLYIVFTSGTTGNPKGIAVTHSAMATSIAKTAGSIFLERSSRVLQFASYSFDLSIYDHLFTLASAACLCIPTEFDLRVRYRKVFKNFNANWVTLTPSLARMLGREVLENLEVLALAGERITKDDIFRWGDETRILGLYGPAEFVASATIKVFGSRLHPSANLDPADLGSSVSTVCWVIDPKDPSKLVDYGEGELVLEGPCVSAGYLDSTSGVGASEKKFFNHAPWQKGASRPSRFYMTGDLVEVCRGPDGRTFLKFRGRKDRQIKLNGQRIEPGEVETAICSFFKISQNSETVDVFVDVFQSSRGSSCTFLAAYIKGPFHAKSYHSSREITQGYLSEETESDLRSFLIKRLPPYMVPTNVLYIDEFPLTPTGKINSPELRKWMEHQSLPTQNTKAAIQPPAVIDHLQYRLMEIFAHTLGRQIEDITPDIKLTDEGGDSLRAMEIVGEAYMQGLVVTISDVLDQPVSSIVVRERTTTVPQQLPYVDAAVFDLAQKSLKEQLESLNPCTGEQEEMLPTLLDENTKLNLTLRIECEFQSSIDANRLAKAWERVVLANPILRTRILQVHGRFYQAVVAADVPLNIRDPPEWTTGSILNIFGLGRPLVRIYFDTTSFKMLIHHILFDGYSLPLILRSLDKAYEENKVEYVDYDNFYNWPPKLEGRKSDFWKEKLRECQVFPVLGSRGPYLEDYCVSRKLFFTSTDTYSTGAQLRLALGLTLLQPHRPLKLVYGEMLAHREGPGFNKLPAPTASVLPVVMEFQSQQTIHEAYESIKRQIAEQMDNADVTMSQLRALGDDADYACVLIIQPPEVGMFSGMFKHSKAAYGNALARWGLCLEFNVTTKNLKAHVDTRALDTSKALKFLDSLEAYLRIILCTLSSDSSYTIARATSEVAQDGVISHYIPPK</sequence>
<evidence type="ECO:0000256" key="2">
    <source>
        <dbReference type="ARBA" id="ARBA00022553"/>
    </source>
</evidence>
<evidence type="ECO:0000256" key="3">
    <source>
        <dbReference type="ARBA" id="ARBA00022598"/>
    </source>
</evidence>
<dbReference type="PROSITE" id="PS00455">
    <property type="entry name" value="AMP_BINDING"/>
    <property type="match status" value="1"/>
</dbReference>
<name>A0A9W9HLY6_9EURO</name>
<dbReference type="Gene3D" id="1.10.1200.10">
    <property type="entry name" value="ACP-like"/>
    <property type="match status" value="1"/>
</dbReference>
<dbReference type="GO" id="GO:0043041">
    <property type="term" value="P:amino acid activation for nonribosomal peptide biosynthetic process"/>
    <property type="evidence" value="ECO:0007669"/>
    <property type="project" value="TreeGrafter"/>
</dbReference>
<evidence type="ECO:0000313" key="6">
    <source>
        <dbReference type="EMBL" id="KAJ5152508.1"/>
    </source>
</evidence>
<dbReference type="OrthoDB" id="416786at2759"/>
<proteinExistence type="inferred from homology"/>
<dbReference type="InterPro" id="IPR020845">
    <property type="entry name" value="AMP-binding_CS"/>
</dbReference>
<keyword evidence="7" id="KW-1185">Reference proteome</keyword>
<dbReference type="PANTHER" id="PTHR45527:SF3">
    <property type="entry name" value="SIDEROPHORE SYNTHETASE (EUROFUNG)"/>
    <property type="match status" value="1"/>
</dbReference>
<dbReference type="GO" id="GO:0016874">
    <property type="term" value="F:ligase activity"/>
    <property type="evidence" value="ECO:0007669"/>
    <property type="project" value="UniProtKB-KW"/>
</dbReference>
<dbReference type="Gene3D" id="3.30.559.30">
    <property type="entry name" value="Nonribosomal peptide synthetase, condensation domain"/>
    <property type="match status" value="1"/>
</dbReference>
<dbReference type="Proteomes" id="UP001146351">
    <property type="component" value="Unassembled WGS sequence"/>
</dbReference>
<gene>
    <name evidence="6" type="ORF">N7492_009788</name>
</gene>
<dbReference type="EMBL" id="JAPQKO010000007">
    <property type="protein sequence ID" value="KAJ5152508.1"/>
    <property type="molecule type" value="Genomic_DNA"/>
</dbReference>
<dbReference type="SUPFAM" id="SSF52777">
    <property type="entry name" value="CoA-dependent acyltransferases"/>
    <property type="match status" value="2"/>
</dbReference>
<dbReference type="CDD" id="cd05918">
    <property type="entry name" value="A_NRPS_SidN3_like"/>
    <property type="match status" value="1"/>
</dbReference>
<accession>A0A9W9HLY6</accession>
<feature type="domain" description="Carrier" evidence="5">
    <location>
        <begin position="553"/>
        <end position="640"/>
    </location>
</feature>
<dbReference type="SUPFAM" id="SSF56801">
    <property type="entry name" value="Acetyl-CoA synthetase-like"/>
    <property type="match status" value="1"/>
</dbReference>
<evidence type="ECO:0000256" key="4">
    <source>
        <dbReference type="ARBA" id="ARBA00029454"/>
    </source>
</evidence>
<dbReference type="SUPFAM" id="SSF47336">
    <property type="entry name" value="ACP-like"/>
    <property type="match status" value="1"/>
</dbReference>
<organism evidence="6 7">
    <name type="scientific">Penicillium capsulatum</name>
    <dbReference type="NCBI Taxonomy" id="69766"/>
    <lineage>
        <taxon>Eukaryota</taxon>
        <taxon>Fungi</taxon>
        <taxon>Dikarya</taxon>
        <taxon>Ascomycota</taxon>
        <taxon>Pezizomycotina</taxon>
        <taxon>Eurotiomycetes</taxon>
        <taxon>Eurotiomycetidae</taxon>
        <taxon>Eurotiales</taxon>
        <taxon>Aspergillaceae</taxon>
        <taxon>Penicillium</taxon>
    </lineage>
</organism>
<evidence type="ECO:0000313" key="7">
    <source>
        <dbReference type="Proteomes" id="UP001146351"/>
    </source>
</evidence>
<keyword evidence="3" id="KW-0436">Ligase</keyword>